<dbReference type="AlphaFoldDB" id="A0A368L0G0"/>
<dbReference type="GO" id="GO:0005886">
    <property type="term" value="C:plasma membrane"/>
    <property type="evidence" value="ECO:0007669"/>
    <property type="project" value="TreeGrafter"/>
</dbReference>
<dbReference type="InterPro" id="IPR020591">
    <property type="entry name" value="Chromosome_initiator_DnaA-like"/>
</dbReference>
<dbReference type="RefSeq" id="WP_114403168.1">
    <property type="nucleotide sequence ID" value="NZ_QPGB01000004.1"/>
</dbReference>
<dbReference type="Gene3D" id="1.10.1750.10">
    <property type="match status" value="1"/>
</dbReference>
<dbReference type="Pfam" id="PF00308">
    <property type="entry name" value="Bac_DnaA"/>
    <property type="match status" value="1"/>
</dbReference>
<dbReference type="GO" id="GO:0008289">
    <property type="term" value="F:lipid binding"/>
    <property type="evidence" value="ECO:0007669"/>
    <property type="project" value="UniProtKB-KW"/>
</dbReference>
<dbReference type="SMART" id="SM00382">
    <property type="entry name" value="AAA"/>
    <property type="match status" value="1"/>
</dbReference>
<dbReference type="PROSITE" id="PS01008">
    <property type="entry name" value="DNAA"/>
    <property type="match status" value="1"/>
</dbReference>
<evidence type="ECO:0000313" key="16">
    <source>
        <dbReference type="Proteomes" id="UP000252357"/>
    </source>
</evidence>
<evidence type="ECO:0000259" key="14">
    <source>
        <dbReference type="SMART" id="SM00760"/>
    </source>
</evidence>
<evidence type="ECO:0000256" key="10">
    <source>
        <dbReference type="RuleBase" id="RU000577"/>
    </source>
</evidence>
<reference evidence="15 16" key="1">
    <citation type="journal article" date="2018" name="Int. J. Syst. Evol. Microbiol.">
        <title>Parvibium lacunae gen. nov., sp. nov., a new member of the family Alcaligenaceae isolated from a freshwater pond.</title>
        <authorList>
            <person name="Chen W.M."/>
            <person name="Xie P.B."/>
            <person name="Hsu M.Y."/>
            <person name="Sheu S.Y."/>
        </authorList>
    </citation>
    <scope>NUCLEOTIDE SEQUENCE [LARGE SCALE GENOMIC DNA]</scope>
    <source>
        <strain evidence="15 16">KMB9</strain>
    </source>
</reference>
<evidence type="ECO:0000256" key="2">
    <source>
        <dbReference type="ARBA" id="ARBA00022490"/>
    </source>
</evidence>
<sequence length="466" mass="53242">MEEIWRQCLRDLQQEIPSQQFNAWLKDLNCLDFSEADETVRVAAPNRFKLDWVKTQYAHRITELLNRYLGKSIQLQFEIAARPVALESQQAIPQNNRNTTDEVKSSSNNAAAHVQKVSQDTEAVHSEKAQIFANLTFETFVPGKANQLARAAALQVADNPGVSYNPLFLYGGVGLGKTHLIHAVGNTILEQNPKAKVRYIHAQQYVSDVVRAYQRKSFDEFKRYYHSLDLLLIDDIQFFAGKSRTQEEFFYAFEALINARKQIIITSDTYPKELAEIDERLKSRFDSGLTVAIEPPELEMRVAILIKKAALEGVLLGEEVAFFIAKHLRQNVRELEGALRKVLAYCRFHHKTINVDTTREALRDLLSVQKGQISIENIQKTVADFYKLKVADLYSKRRPNNIALPRQIAMYLAKELTKKSLPEIGEMFGGRDHTTVLHAVRKIAEVRQSNSELNHQLHVLEQTLRG</sequence>
<feature type="binding site" evidence="8">
    <location>
        <position position="176"/>
    </location>
    <ligand>
        <name>ATP</name>
        <dbReference type="ChEBI" id="CHEBI:30616"/>
    </ligand>
</feature>
<dbReference type="PANTHER" id="PTHR30050">
    <property type="entry name" value="CHROMOSOMAL REPLICATION INITIATOR PROTEIN DNAA"/>
    <property type="match status" value="1"/>
</dbReference>
<protein>
    <recommendedName>
        <fullName evidence="8 9">Chromosomal replication initiator protein DnaA</fullName>
    </recommendedName>
</protein>
<dbReference type="Pfam" id="PF08299">
    <property type="entry name" value="Bac_DnaA_C"/>
    <property type="match status" value="1"/>
</dbReference>
<evidence type="ECO:0000256" key="9">
    <source>
        <dbReference type="NCBIfam" id="TIGR00362"/>
    </source>
</evidence>
<organism evidence="15 16">
    <name type="scientific">Parvibium lacunae</name>
    <dbReference type="NCBI Taxonomy" id="1888893"/>
    <lineage>
        <taxon>Bacteria</taxon>
        <taxon>Pseudomonadati</taxon>
        <taxon>Pseudomonadota</taxon>
        <taxon>Betaproteobacteria</taxon>
        <taxon>Burkholderiales</taxon>
        <taxon>Alcaligenaceae</taxon>
        <taxon>Parvibium</taxon>
    </lineage>
</organism>
<evidence type="ECO:0000259" key="13">
    <source>
        <dbReference type="SMART" id="SM00382"/>
    </source>
</evidence>
<feature type="region of interest" description="Disordered" evidence="12">
    <location>
        <begin position="90"/>
        <end position="112"/>
    </location>
</feature>
<proteinExistence type="inferred from homology"/>
<dbReference type="GO" id="GO:0005737">
    <property type="term" value="C:cytoplasm"/>
    <property type="evidence" value="ECO:0007669"/>
    <property type="project" value="UniProtKB-SubCell"/>
</dbReference>
<dbReference type="CDD" id="cd06571">
    <property type="entry name" value="Bac_DnaA_C"/>
    <property type="match status" value="1"/>
</dbReference>
<dbReference type="FunFam" id="3.40.50.300:FF:000668">
    <property type="entry name" value="Chromosomal replication initiator protein DnaA"/>
    <property type="match status" value="1"/>
</dbReference>
<keyword evidence="6 8" id="KW-0446">Lipid-binding</keyword>
<dbReference type="CDD" id="cd00009">
    <property type="entry name" value="AAA"/>
    <property type="match status" value="1"/>
</dbReference>
<dbReference type="InterPro" id="IPR038454">
    <property type="entry name" value="DnaA_N_sf"/>
</dbReference>
<keyword evidence="2 8" id="KW-0963">Cytoplasm</keyword>
<keyword evidence="4 8" id="KW-0547">Nucleotide-binding</keyword>
<gene>
    <name evidence="8" type="primary">dnaA</name>
    <name evidence="15" type="ORF">DU000_09470</name>
</gene>
<dbReference type="InterPro" id="IPR013159">
    <property type="entry name" value="DnaA_C"/>
</dbReference>
<dbReference type="InterPro" id="IPR003593">
    <property type="entry name" value="AAA+_ATPase"/>
</dbReference>
<feature type="domain" description="AAA+ ATPase" evidence="13">
    <location>
        <begin position="163"/>
        <end position="295"/>
    </location>
</feature>
<dbReference type="NCBIfam" id="TIGR00362">
    <property type="entry name" value="DnaA"/>
    <property type="match status" value="1"/>
</dbReference>
<comment type="domain">
    <text evidence="8">Domain I is involved in oligomerization and binding regulators, domain II is flexibile and of varying length in different bacteria, domain III forms the AAA+ region, while domain IV binds dsDNA.</text>
</comment>
<dbReference type="InterPro" id="IPR013317">
    <property type="entry name" value="DnaA_dom"/>
</dbReference>
<evidence type="ECO:0000256" key="4">
    <source>
        <dbReference type="ARBA" id="ARBA00022741"/>
    </source>
</evidence>
<dbReference type="EMBL" id="QPGB01000004">
    <property type="protein sequence ID" value="RCS57026.1"/>
    <property type="molecule type" value="Genomic_DNA"/>
</dbReference>
<evidence type="ECO:0000256" key="3">
    <source>
        <dbReference type="ARBA" id="ARBA00022705"/>
    </source>
</evidence>
<feature type="region of interest" description="Domain I, interacts with DnaA modulators" evidence="8">
    <location>
        <begin position="1"/>
        <end position="106"/>
    </location>
</feature>
<evidence type="ECO:0000256" key="11">
    <source>
        <dbReference type="RuleBase" id="RU004227"/>
    </source>
</evidence>
<evidence type="ECO:0000256" key="8">
    <source>
        <dbReference type="HAMAP-Rule" id="MF_00377"/>
    </source>
</evidence>
<dbReference type="Proteomes" id="UP000252357">
    <property type="component" value="Unassembled WGS sequence"/>
</dbReference>
<feature type="binding site" evidence="8">
    <location>
        <position position="174"/>
    </location>
    <ligand>
        <name>ATP</name>
        <dbReference type="ChEBI" id="CHEBI:30616"/>
    </ligand>
</feature>
<feature type="region of interest" description="Domain IV, binds dsDNA" evidence="8">
    <location>
        <begin position="347"/>
        <end position="466"/>
    </location>
</feature>
<dbReference type="PRINTS" id="PR00051">
    <property type="entry name" value="DNAA"/>
</dbReference>
<dbReference type="GO" id="GO:0005524">
    <property type="term" value="F:ATP binding"/>
    <property type="evidence" value="ECO:0007669"/>
    <property type="project" value="UniProtKB-UniRule"/>
</dbReference>
<comment type="subunit">
    <text evidence="8">Oligomerizes as a right-handed, spiral filament on DNA at oriC.</text>
</comment>
<dbReference type="InterPro" id="IPR027417">
    <property type="entry name" value="P-loop_NTPase"/>
</dbReference>
<dbReference type="GO" id="GO:0006275">
    <property type="term" value="P:regulation of DNA replication"/>
    <property type="evidence" value="ECO:0007669"/>
    <property type="project" value="UniProtKB-UniRule"/>
</dbReference>
<evidence type="ECO:0000256" key="7">
    <source>
        <dbReference type="ARBA" id="ARBA00023125"/>
    </source>
</evidence>
<dbReference type="SUPFAM" id="SSF52540">
    <property type="entry name" value="P-loop containing nucleoside triphosphate hydrolases"/>
    <property type="match status" value="1"/>
</dbReference>
<keyword evidence="16" id="KW-1185">Reference proteome</keyword>
<dbReference type="InterPro" id="IPR010921">
    <property type="entry name" value="Trp_repressor/repl_initiator"/>
</dbReference>
<dbReference type="InterPro" id="IPR024633">
    <property type="entry name" value="DnaA_N_dom"/>
</dbReference>
<dbReference type="SUPFAM" id="SSF48295">
    <property type="entry name" value="TrpR-like"/>
    <property type="match status" value="1"/>
</dbReference>
<dbReference type="InterPro" id="IPR018312">
    <property type="entry name" value="Chromosome_initiator_DnaA_CS"/>
</dbReference>
<dbReference type="InterPro" id="IPR001957">
    <property type="entry name" value="Chromosome_initiator_DnaA"/>
</dbReference>
<dbReference type="Pfam" id="PF11638">
    <property type="entry name" value="DnaA_N"/>
    <property type="match status" value="1"/>
</dbReference>
<dbReference type="OrthoDB" id="9807019at2"/>
<dbReference type="Gene3D" id="3.30.300.180">
    <property type="match status" value="1"/>
</dbReference>
<feature type="region of interest" description="Domain III, AAA+ region" evidence="8">
    <location>
        <begin position="130"/>
        <end position="346"/>
    </location>
</feature>
<keyword evidence="5 8" id="KW-0067">ATP-binding</keyword>
<evidence type="ECO:0000256" key="6">
    <source>
        <dbReference type="ARBA" id="ARBA00023121"/>
    </source>
</evidence>
<comment type="caution">
    <text evidence="8">Lacks conserved residue(s) required for the propagation of feature annotation.</text>
</comment>
<evidence type="ECO:0000256" key="5">
    <source>
        <dbReference type="ARBA" id="ARBA00022840"/>
    </source>
</evidence>
<comment type="subcellular location">
    <subcellularLocation>
        <location evidence="8">Cytoplasm</location>
    </subcellularLocation>
</comment>
<evidence type="ECO:0000313" key="15">
    <source>
        <dbReference type="EMBL" id="RCS57026.1"/>
    </source>
</evidence>
<dbReference type="HAMAP" id="MF_00377">
    <property type="entry name" value="DnaA_bact"/>
    <property type="match status" value="1"/>
</dbReference>
<accession>A0A368L0G0</accession>
<dbReference type="GO" id="GO:0003688">
    <property type="term" value="F:DNA replication origin binding"/>
    <property type="evidence" value="ECO:0007669"/>
    <property type="project" value="UniProtKB-UniRule"/>
</dbReference>
<comment type="function">
    <text evidence="8 10">Plays an essential role in the initiation and regulation of chromosomal replication. ATP-DnaA binds to the origin of replication (oriC) to initiate formation of the DNA replication initiation complex once per cell cycle. Binds the DnaA box (a 9 base pair repeat at the origin) and separates the double-stranded (ds)DNA. Forms a right-handed helical filament on oriC DNA; dsDNA binds to the exterior of the filament while single-stranded (ss)DNA is stabiized in the filament's interior. The ATP-DnaA-oriC complex binds and stabilizes one strand of the AT-rich DNA unwinding element (DUE), permitting loading of DNA polymerase. After initiation quickly degrades to an ADP-DnaA complex that is not apt for DNA replication. Binds acidic phospholipids.</text>
</comment>
<comment type="caution">
    <text evidence="15">The sequence shown here is derived from an EMBL/GenBank/DDBJ whole genome shotgun (WGS) entry which is preliminary data.</text>
</comment>
<dbReference type="Gene3D" id="3.40.50.300">
    <property type="entry name" value="P-loop containing nucleotide triphosphate hydrolases"/>
    <property type="match status" value="1"/>
</dbReference>
<name>A0A368L0G0_9BURK</name>
<feature type="binding site" evidence="8">
    <location>
        <position position="177"/>
    </location>
    <ligand>
        <name>ATP</name>
        <dbReference type="ChEBI" id="CHEBI:30616"/>
    </ligand>
</feature>
<feature type="binding site" evidence="8">
    <location>
        <position position="178"/>
    </location>
    <ligand>
        <name>ATP</name>
        <dbReference type="ChEBI" id="CHEBI:30616"/>
    </ligand>
</feature>
<dbReference type="PANTHER" id="PTHR30050:SF2">
    <property type="entry name" value="CHROMOSOMAL REPLICATION INITIATOR PROTEIN DNAA"/>
    <property type="match status" value="1"/>
</dbReference>
<evidence type="ECO:0000256" key="12">
    <source>
        <dbReference type="SAM" id="MobiDB-lite"/>
    </source>
</evidence>
<feature type="domain" description="Chromosomal replication initiator DnaA C-terminal" evidence="14">
    <location>
        <begin position="374"/>
        <end position="443"/>
    </location>
</feature>
<comment type="similarity">
    <text evidence="1 8 11">Belongs to the DnaA family.</text>
</comment>
<dbReference type="FunFam" id="1.10.8.60:FF:000003">
    <property type="entry name" value="Chromosomal replication initiator protein DnaA"/>
    <property type="match status" value="1"/>
</dbReference>
<dbReference type="Gene3D" id="1.10.8.60">
    <property type="match status" value="1"/>
</dbReference>
<keyword evidence="3 8" id="KW-0235">DNA replication</keyword>
<keyword evidence="7 8" id="KW-0238">DNA-binding</keyword>
<dbReference type="SMART" id="SM00760">
    <property type="entry name" value="Bac_DnaA_C"/>
    <property type="match status" value="1"/>
</dbReference>
<evidence type="ECO:0000256" key="1">
    <source>
        <dbReference type="ARBA" id="ARBA00006583"/>
    </source>
</evidence>
<dbReference type="GO" id="GO:0006270">
    <property type="term" value="P:DNA replication initiation"/>
    <property type="evidence" value="ECO:0007669"/>
    <property type="project" value="UniProtKB-UniRule"/>
</dbReference>